<reference evidence="1 2" key="1">
    <citation type="submission" date="2020-08" db="EMBL/GenBank/DDBJ databases">
        <title>Genomic Encyclopedia of Type Strains, Phase IV (KMG-IV): sequencing the most valuable type-strain genomes for metagenomic binning, comparative biology and taxonomic classification.</title>
        <authorList>
            <person name="Goeker M."/>
        </authorList>
    </citation>
    <scope>NUCLEOTIDE SEQUENCE [LARGE SCALE GENOMIC DNA]</scope>
    <source>
        <strain evidence="1 2">YC6886</strain>
    </source>
</reference>
<comment type="caution">
    <text evidence="1">The sequence shown here is derived from an EMBL/GenBank/DDBJ whole genome shotgun (WGS) entry which is preliminary data.</text>
</comment>
<organism evidence="1 2">
    <name type="scientific">Haloferula luteola</name>
    <dbReference type="NCBI Taxonomy" id="595692"/>
    <lineage>
        <taxon>Bacteria</taxon>
        <taxon>Pseudomonadati</taxon>
        <taxon>Verrucomicrobiota</taxon>
        <taxon>Verrucomicrobiia</taxon>
        <taxon>Verrucomicrobiales</taxon>
        <taxon>Verrucomicrobiaceae</taxon>
        <taxon>Haloferula</taxon>
    </lineage>
</organism>
<gene>
    <name evidence="1" type="ORF">HNR46_002535</name>
</gene>
<dbReference type="RefSeq" id="WP_184019194.1">
    <property type="nucleotide sequence ID" value="NZ_JACHFD010000011.1"/>
</dbReference>
<evidence type="ECO:0000313" key="2">
    <source>
        <dbReference type="Proteomes" id="UP000557717"/>
    </source>
</evidence>
<evidence type="ECO:0008006" key="3">
    <source>
        <dbReference type="Google" id="ProtNLM"/>
    </source>
</evidence>
<proteinExistence type="predicted"/>
<accession>A0A840V2S8</accession>
<dbReference type="AlphaFoldDB" id="A0A840V2S8"/>
<name>A0A840V2S8_9BACT</name>
<dbReference type="Proteomes" id="UP000557717">
    <property type="component" value="Unassembled WGS sequence"/>
</dbReference>
<evidence type="ECO:0000313" key="1">
    <source>
        <dbReference type="EMBL" id="MBB5352292.1"/>
    </source>
</evidence>
<dbReference type="Pfam" id="PF11697">
    <property type="entry name" value="DUF3293"/>
    <property type="match status" value="1"/>
</dbReference>
<dbReference type="InterPro" id="IPR021710">
    <property type="entry name" value="DUF3293"/>
</dbReference>
<sequence length="138" mass="15375">MSEAPEHPPVGKTFRFPDGYYACRIDWAGSPPKSPFAILTAWNPMDSRRSDSWNRMADRHLHHLLVRAGAEPVRATTCAMDGSHAEPGWAVALPLDTVLRIARRFHQRAIWWSDACQLHLVACSDGHRETVGPALPGN</sequence>
<dbReference type="EMBL" id="JACHFD010000011">
    <property type="protein sequence ID" value="MBB5352292.1"/>
    <property type="molecule type" value="Genomic_DNA"/>
</dbReference>
<protein>
    <recommendedName>
        <fullName evidence="3">DUF3293 domain-containing protein</fullName>
    </recommendedName>
</protein>
<keyword evidence="2" id="KW-1185">Reference proteome</keyword>